<feature type="transmembrane region" description="Helical" evidence="1">
    <location>
        <begin position="54"/>
        <end position="75"/>
    </location>
</feature>
<feature type="transmembrane region" description="Helical" evidence="1">
    <location>
        <begin position="81"/>
        <end position="102"/>
    </location>
</feature>
<organism evidence="2 3">
    <name type="scientific">Aspergillus ibericus CBS 121593</name>
    <dbReference type="NCBI Taxonomy" id="1448316"/>
    <lineage>
        <taxon>Eukaryota</taxon>
        <taxon>Fungi</taxon>
        <taxon>Dikarya</taxon>
        <taxon>Ascomycota</taxon>
        <taxon>Pezizomycotina</taxon>
        <taxon>Eurotiomycetes</taxon>
        <taxon>Eurotiomycetidae</taxon>
        <taxon>Eurotiales</taxon>
        <taxon>Aspergillaceae</taxon>
        <taxon>Aspergillus</taxon>
        <taxon>Aspergillus subgen. Circumdati</taxon>
    </lineage>
</organism>
<name>A0A395H3V3_9EURO</name>
<evidence type="ECO:0000256" key="1">
    <source>
        <dbReference type="SAM" id="Phobius"/>
    </source>
</evidence>
<keyword evidence="1" id="KW-0812">Transmembrane</keyword>
<proteinExistence type="predicted"/>
<evidence type="ECO:0000313" key="2">
    <source>
        <dbReference type="EMBL" id="RAL01538.1"/>
    </source>
</evidence>
<sequence length="205" mass="22465">MGIIGRSYLVGAPALLFPSWSAPWDSLGRALALSLLLLLLLLRHLPVSNPRMLSLIPFSSFPSFFAQLLFFPLWASLILPPFFFISFLLSLTRLIFFSCFPFSGVAPARRPKYISSVIRGRSAGGFIISFLSAGNHLNRHPDRRGPETETILTIIGPLWLVIACSELTPIGSSLATEPVPSCYMINRQASALCSSVARGCLPSRQ</sequence>
<accession>A0A395H3V3</accession>
<reference evidence="2 3" key="1">
    <citation type="submission" date="2018-02" db="EMBL/GenBank/DDBJ databases">
        <title>The genomes of Aspergillus section Nigri reveals drivers in fungal speciation.</title>
        <authorList>
            <consortium name="DOE Joint Genome Institute"/>
            <person name="Vesth T.C."/>
            <person name="Nybo J."/>
            <person name="Theobald S."/>
            <person name="Brandl J."/>
            <person name="Frisvad J.C."/>
            <person name="Nielsen K.F."/>
            <person name="Lyhne E.K."/>
            <person name="Kogle M.E."/>
            <person name="Kuo A."/>
            <person name="Riley R."/>
            <person name="Clum A."/>
            <person name="Nolan M."/>
            <person name="Lipzen A."/>
            <person name="Salamov A."/>
            <person name="Henrissat B."/>
            <person name="Wiebenga A."/>
            <person name="De vries R.P."/>
            <person name="Grigoriev I.V."/>
            <person name="Mortensen U.H."/>
            <person name="Andersen M.R."/>
            <person name="Baker S.E."/>
        </authorList>
    </citation>
    <scope>NUCLEOTIDE SEQUENCE [LARGE SCALE GENOMIC DNA]</scope>
    <source>
        <strain evidence="2 3">CBS 121593</strain>
    </source>
</reference>
<dbReference type="RefSeq" id="XP_025575865.1">
    <property type="nucleotide sequence ID" value="XM_025724641.1"/>
</dbReference>
<gene>
    <name evidence="2" type="ORF">BO80DRAFT_61998</name>
</gene>
<dbReference type="EMBL" id="KZ824435">
    <property type="protein sequence ID" value="RAL01538.1"/>
    <property type="molecule type" value="Genomic_DNA"/>
</dbReference>
<dbReference type="AlphaFoldDB" id="A0A395H3V3"/>
<keyword evidence="1" id="KW-0472">Membrane</keyword>
<keyword evidence="3" id="KW-1185">Reference proteome</keyword>
<evidence type="ECO:0000313" key="3">
    <source>
        <dbReference type="Proteomes" id="UP000249402"/>
    </source>
</evidence>
<dbReference type="VEuPathDB" id="FungiDB:BO80DRAFT_61998"/>
<keyword evidence="1" id="KW-1133">Transmembrane helix</keyword>
<protein>
    <submittedName>
        <fullName evidence="2">Uncharacterized protein</fullName>
    </submittedName>
</protein>
<dbReference type="Proteomes" id="UP000249402">
    <property type="component" value="Unassembled WGS sequence"/>
</dbReference>
<dbReference type="GeneID" id="37229506"/>
<feature type="transmembrane region" description="Helical" evidence="1">
    <location>
        <begin position="26"/>
        <end position="42"/>
    </location>
</feature>